<gene>
    <name evidence="2" type="ORF">RND71_037717</name>
</gene>
<evidence type="ECO:0000313" key="2">
    <source>
        <dbReference type="EMBL" id="KAK4341901.1"/>
    </source>
</evidence>
<proteinExistence type="predicted"/>
<organism evidence="2 3">
    <name type="scientific">Anisodus tanguticus</name>
    <dbReference type="NCBI Taxonomy" id="243964"/>
    <lineage>
        <taxon>Eukaryota</taxon>
        <taxon>Viridiplantae</taxon>
        <taxon>Streptophyta</taxon>
        <taxon>Embryophyta</taxon>
        <taxon>Tracheophyta</taxon>
        <taxon>Spermatophyta</taxon>
        <taxon>Magnoliopsida</taxon>
        <taxon>eudicotyledons</taxon>
        <taxon>Gunneridae</taxon>
        <taxon>Pentapetalae</taxon>
        <taxon>asterids</taxon>
        <taxon>lamiids</taxon>
        <taxon>Solanales</taxon>
        <taxon>Solanaceae</taxon>
        <taxon>Solanoideae</taxon>
        <taxon>Hyoscyameae</taxon>
        <taxon>Anisodus</taxon>
    </lineage>
</organism>
<keyword evidence="3" id="KW-1185">Reference proteome</keyword>
<keyword evidence="1" id="KW-1133">Transmembrane helix</keyword>
<dbReference type="AlphaFoldDB" id="A0AAE1QYM7"/>
<evidence type="ECO:0000256" key="1">
    <source>
        <dbReference type="SAM" id="Phobius"/>
    </source>
</evidence>
<evidence type="ECO:0000313" key="3">
    <source>
        <dbReference type="Proteomes" id="UP001291623"/>
    </source>
</evidence>
<accession>A0AAE1QYM7</accession>
<keyword evidence="1" id="KW-0472">Membrane</keyword>
<keyword evidence="1" id="KW-0812">Transmembrane</keyword>
<sequence>MRKFVWPASLIKHLSKLLLVYYVEFCCCVLVATSRNVLLLNWDLYVALPKSGRE</sequence>
<dbReference type="EMBL" id="JAVYJV010000021">
    <property type="protein sequence ID" value="KAK4341901.1"/>
    <property type="molecule type" value="Genomic_DNA"/>
</dbReference>
<name>A0AAE1QYM7_9SOLA</name>
<reference evidence="2" key="1">
    <citation type="submission" date="2023-12" db="EMBL/GenBank/DDBJ databases">
        <title>Genome assembly of Anisodus tanguticus.</title>
        <authorList>
            <person name="Wang Y.-J."/>
        </authorList>
    </citation>
    <scope>NUCLEOTIDE SEQUENCE</scope>
    <source>
        <strain evidence="2">KB-2021</strain>
        <tissue evidence="2">Leaf</tissue>
    </source>
</reference>
<protein>
    <submittedName>
        <fullName evidence="2">Uncharacterized protein</fullName>
    </submittedName>
</protein>
<feature type="transmembrane region" description="Helical" evidence="1">
    <location>
        <begin position="21"/>
        <end position="42"/>
    </location>
</feature>
<dbReference type="Proteomes" id="UP001291623">
    <property type="component" value="Unassembled WGS sequence"/>
</dbReference>
<comment type="caution">
    <text evidence="2">The sequence shown here is derived from an EMBL/GenBank/DDBJ whole genome shotgun (WGS) entry which is preliminary data.</text>
</comment>